<dbReference type="GO" id="GO:0003677">
    <property type="term" value="F:DNA binding"/>
    <property type="evidence" value="ECO:0007669"/>
    <property type="project" value="InterPro"/>
</dbReference>
<evidence type="ECO:0000259" key="1">
    <source>
        <dbReference type="PROSITE" id="PS50943"/>
    </source>
</evidence>
<dbReference type="STRING" id="504805.SAMN05421505_11473"/>
<dbReference type="AlphaFoldDB" id="A0A1G8BKE5"/>
<dbReference type="CDD" id="cd00093">
    <property type="entry name" value="HTH_XRE"/>
    <property type="match status" value="1"/>
</dbReference>
<feature type="domain" description="HTH cro/C1-type" evidence="1">
    <location>
        <begin position="9"/>
        <end position="63"/>
    </location>
</feature>
<keyword evidence="3" id="KW-1185">Reference proteome</keyword>
<dbReference type="InterPro" id="IPR001387">
    <property type="entry name" value="Cro/C1-type_HTH"/>
</dbReference>
<dbReference type="Proteomes" id="UP000198923">
    <property type="component" value="Unassembled WGS sequence"/>
</dbReference>
<dbReference type="Gene3D" id="1.25.40.10">
    <property type="entry name" value="Tetratricopeptide repeat domain"/>
    <property type="match status" value="1"/>
</dbReference>
<reference evidence="2 3" key="1">
    <citation type="submission" date="2016-10" db="EMBL/GenBank/DDBJ databases">
        <authorList>
            <person name="de Groot N.N."/>
        </authorList>
    </citation>
    <scope>NUCLEOTIDE SEQUENCE [LARGE SCALE GENOMIC DNA]</scope>
    <source>
        <strain evidence="2 3">CPCC 201354</strain>
    </source>
</reference>
<dbReference type="Gene3D" id="1.10.260.40">
    <property type="entry name" value="lambda repressor-like DNA-binding domains"/>
    <property type="match status" value="1"/>
</dbReference>
<organism evidence="2 3">
    <name type="scientific">Sinosporangium album</name>
    <dbReference type="NCBI Taxonomy" id="504805"/>
    <lineage>
        <taxon>Bacteria</taxon>
        <taxon>Bacillati</taxon>
        <taxon>Actinomycetota</taxon>
        <taxon>Actinomycetes</taxon>
        <taxon>Streptosporangiales</taxon>
        <taxon>Streptosporangiaceae</taxon>
        <taxon>Sinosporangium</taxon>
    </lineage>
</organism>
<evidence type="ECO:0000313" key="3">
    <source>
        <dbReference type="Proteomes" id="UP000198923"/>
    </source>
</evidence>
<accession>A0A1G8BKE5</accession>
<dbReference type="Pfam" id="PF13560">
    <property type="entry name" value="HTH_31"/>
    <property type="match status" value="1"/>
</dbReference>
<sequence length="447" mass="48401">MSPVPRTYLAGRRRFKGLTQESAAEAVGVTATTWARWERGQQGIRAYYWPRIAEILGIQESDLARLLGLTAEAAPMRPTGIAAVVEEATRLWRSEMETNRRALLAALPFIPSALGEWLLSHTHDTPPATTAHQGPGPKVGLSDATRMREACEAFKKLDSQFGAGLVRPAVVEYLHSTVTPLLKGTYSADVGRELLSAAAETARLAGWTAFDLEQHGSAQQHYGQALSLAKASGDALTSVWVLRTMSLQAFHLGERRWAGRLTNAALDTARRAEASPRVMAMVLVQHARALALADEPDGDAPARHDRQVERLLNEAGQALAKGPHDRDPAWAAFYDSAQHAFGEGRVWSSLGHHRRALASADSAVSSLDGLFVRAVQLGRVDAANAHLAMGDLDQAVATARATVPAAKTLASSRTAQLIRRFANRLEPYGTSPHVREFRDHLKAALPV</sequence>
<dbReference type="EMBL" id="FNCN01000014">
    <property type="protein sequence ID" value="SDH33631.1"/>
    <property type="molecule type" value="Genomic_DNA"/>
</dbReference>
<dbReference type="InterPro" id="IPR011990">
    <property type="entry name" value="TPR-like_helical_dom_sf"/>
</dbReference>
<name>A0A1G8BKE5_9ACTN</name>
<gene>
    <name evidence="2" type="ORF">SAMN05421505_11473</name>
</gene>
<evidence type="ECO:0000313" key="2">
    <source>
        <dbReference type="EMBL" id="SDH33631.1"/>
    </source>
</evidence>
<protein>
    <submittedName>
        <fullName evidence="2">Transcriptional regulator, contains XRE-family HTH domain</fullName>
    </submittedName>
</protein>
<dbReference type="SMART" id="SM00530">
    <property type="entry name" value="HTH_XRE"/>
    <property type="match status" value="1"/>
</dbReference>
<proteinExistence type="predicted"/>
<dbReference type="InterPro" id="IPR010982">
    <property type="entry name" value="Lambda_DNA-bd_dom_sf"/>
</dbReference>
<dbReference type="PROSITE" id="PS50943">
    <property type="entry name" value="HTH_CROC1"/>
    <property type="match status" value="1"/>
</dbReference>
<dbReference type="SUPFAM" id="SSF47413">
    <property type="entry name" value="lambda repressor-like DNA-binding domains"/>
    <property type="match status" value="1"/>
</dbReference>
<dbReference type="RefSeq" id="WP_176955500.1">
    <property type="nucleotide sequence ID" value="NZ_FNCN01000014.1"/>
</dbReference>